<keyword evidence="2" id="KW-1185">Reference proteome</keyword>
<organism evidence="1 2">
    <name type="scientific">Naganishia cerealis</name>
    <dbReference type="NCBI Taxonomy" id="610337"/>
    <lineage>
        <taxon>Eukaryota</taxon>
        <taxon>Fungi</taxon>
        <taxon>Dikarya</taxon>
        <taxon>Basidiomycota</taxon>
        <taxon>Agaricomycotina</taxon>
        <taxon>Tremellomycetes</taxon>
        <taxon>Filobasidiales</taxon>
        <taxon>Filobasidiaceae</taxon>
        <taxon>Naganishia</taxon>
    </lineage>
</organism>
<name>A0ACC2UWP6_9TREE</name>
<accession>A0ACC2UWP6</accession>
<proteinExistence type="predicted"/>
<evidence type="ECO:0000313" key="1">
    <source>
        <dbReference type="EMBL" id="KAJ9091036.1"/>
    </source>
</evidence>
<sequence>MAAGFAAVIYLLVKYIVLKRDDPTRWGLITGPFWFFLVACVLTMSIIYKGSPQLKLDSMSDGKTAAAILLTGLVVALLSIIFWLPYVRAKVVKKDYTIRIYHFFYGPFLWNRPAPEDAGEIGKQAVSDYRIRAYQEGDVVENSIHLYGNAVSTAEQAPISETPGIDSGSGKEKLPPTDDAEATNTILQESKLEKEVEITQRELVGAWILPKNLWIILRHRAFPFVWKMLTHGSAVDIHALQSGETGTKDGERMRKIYERAKQYPNETEHLFSFMQVMTACTASFAHGANDLSNAIGPFSVIYYTWKNGVPAGKNSNVEVWMLVYGAAALVLGLATYGYNIMAVLGNRITLHSPSRGFCMELGASITVILASQYGIPVSTSMCITGATIGVSLCNGDIKSTNWRAIGWIYCGWILTIIITATASACLLAIVINAPRLN</sequence>
<gene>
    <name evidence="1" type="ORF">QFC19_009273</name>
</gene>
<comment type="caution">
    <text evidence="1">The sequence shown here is derived from an EMBL/GenBank/DDBJ whole genome shotgun (WGS) entry which is preliminary data.</text>
</comment>
<protein>
    <submittedName>
        <fullName evidence="1">Uncharacterized protein</fullName>
    </submittedName>
</protein>
<evidence type="ECO:0000313" key="2">
    <source>
        <dbReference type="Proteomes" id="UP001241377"/>
    </source>
</evidence>
<dbReference type="EMBL" id="JASBWR010000156">
    <property type="protein sequence ID" value="KAJ9091036.1"/>
    <property type="molecule type" value="Genomic_DNA"/>
</dbReference>
<reference evidence="1" key="1">
    <citation type="submission" date="2023-04" db="EMBL/GenBank/DDBJ databases">
        <title>Draft Genome sequencing of Naganishia species isolated from polar environments using Oxford Nanopore Technology.</title>
        <authorList>
            <person name="Leo P."/>
            <person name="Venkateswaran K."/>
        </authorList>
    </citation>
    <scope>NUCLEOTIDE SEQUENCE</scope>
    <source>
        <strain evidence="1">MNA-CCFEE 5261</strain>
    </source>
</reference>
<dbReference type="Proteomes" id="UP001241377">
    <property type="component" value="Unassembled WGS sequence"/>
</dbReference>